<dbReference type="InterPro" id="IPR036627">
    <property type="entry name" value="CobW-likC_sf"/>
</dbReference>
<dbReference type="EMBL" id="JACIEM010000001">
    <property type="protein sequence ID" value="MBB4002230.1"/>
    <property type="molecule type" value="Genomic_DNA"/>
</dbReference>
<keyword evidence="7" id="KW-0472">Membrane</keyword>
<keyword evidence="7" id="KW-1133">Transmembrane helix</keyword>
<reference evidence="9 10" key="1">
    <citation type="submission" date="2020-08" db="EMBL/GenBank/DDBJ databases">
        <title>Genomic Encyclopedia of Type Strains, Phase IV (KMG-IV): sequencing the most valuable type-strain genomes for metagenomic binning, comparative biology and taxonomic classification.</title>
        <authorList>
            <person name="Goeker M."/>
        </authorList>
    </citation>
    <scope>NUCLEOTIDE SEQUENCE [LARGE SCALE GENOMIC DNA]</scope>
    <source>
        <strain evidence="9 10">DSM 103570</strain>
    </source>
</reference>
<comment type="caution">
    <text evidence="9">The sequence shown here is derived from an EMBL/GenBank/DDBJ whole genome shotgun (WGS) entry which is preliminary data.</text>
</comment>
<comment type="function">
    <text evidence="5">Zinc chaperone that directly transfers zinc cofactor to target proteins, thereby activating them. Zinc is transferred from the CXCC motif in the GTPase domain to the zinc binding site in target proteins in a process requiring GTP hydrolysis.</text>
</comment>
<dbReference type="Gene3D" id="3.30.1220.10">
    <property type="entry name" value="CobW-like, C-terminal domain"/>
    <property type="match status" value="1"/>
</dbReference>
<dbReference type="Proteomes" id="UP000588647">
    <property type="component" value="Unassembled WGS sequence"/>
</dbReference>
<evidence type="ECO:0000256" key="3">
    <source>
        <dbReference type="ARBA" id="ARBA00023186"/>
    </source>
</evidence>
<evidence type="ECO:0000256" key="5">
    <source>
        <dbReference type="ARBA" id="ARBA00045658"/>
    </source>
</evidence>
<dbReference type="InterPro" id="IPR027417">
    <property type="entry name" value="P-loop_NTPase"/>
</dbReference>
<dbReference type="SUPFAM" id="SSF90002">
    <property type="entry name" value="Hypothetical protein YjiA, C-terminal domain"/>
    <property type="match status" value="1"/>
</dbReference>
<dbReference type="SMART" id="SM00833">
    <property type="entry name" value="CobW_C"/>
    <property type="match status" value="1"/>
</dbReference>
<dbReference type="Pfam" id="PF02492">
    <property type="entry name" value="cobW"/>
    <property type="match status" value="1"/>
</dbReference>
<comment type="catalytic activity">
    <reaction evidence="6">
        <text>GTP + H2O = GDP + phosphate + H(+)</text>
        <dbReference type="Rhea" id="RHEA:19669"/>
        <dbReference type="ChEBI" id="CHEBI:15377"/>
        <dbReference type="ChEBI" id="CHEBI:15378"/>
        <dbReference type="ChEBI" id="CHEBI:37565"/>
        <dbReference type="ChEBI" id="CHEBI:43474"/>
        <dbReference type="ChEBI" id="CHEBI:58189"/>
    </reaction>
    <physiologicalReaction direction="left-to-right" evidence="6">
        <dbReference type="Rhea" id="RHEA:19670"/>
    </physiologicalReaction>
</comment>
<evidence type="ECO:0000313" key="9">
    <source>
        <dbReference type="EMBL" id="MBB4002230.1"/>
    </source>
</evidence>
<evidence type="ECO:0000256" key="1">
    <source>
        <dbReference type="ARBA" id="ARBA00022741"/>
    </source>
</evidence>
<accession>A0A7W6HBL4</accession>
<dbReference type="SUPFAM" id="SSF52540">
    <property type="entry name" value="P-loop containing nucleoside triphosphate hydrolases"/>
    <property type="match status" value="1"/>
</dbReference>
<sequence length="408" mass="43021">MPDHVPVTILTGFLGSGKTTLLNGLLCNPAFADTAVIVNEFGDISIDHDLVRVGKKEMMVTTTGCLCCTIGSDIRSSLAELLDASRSGAVPAFSRVIVETTGLADPAPVINQIVPGGAPAMGLRDHGVGRTFTLAGVVCTIDIVTAEATIERYFEAMKQVAFADRIVLTKTDLARDPASLADIDLLRQRLRELNPSATLLDRNADSFDLAGVFAPRSYAPHDIGPDVEGWLALEQALSAEAASGAAHANVARHGDGGILTSCMIADRPIGAKDLDAFFLVLKAAASIRLLRLKGLVCLEDDPERPLVVHCVQHAVHPPKRLDSWPSDDRRTRIVAITHDIDPKALRQLFDAVTGEKKPLRVARAAAMAGIILAVALVGIGLVFTASSLAGAEPPGIELPATLSASHAP</sequence>
<protein>
    <submittedName>
        <fullName evidence="9">G3E family GTPase</fullName>
    </submittedName>
</protein>
<keyword evidence="1" id="KW-0547">Nucleotide-binding</keyword>
<dbReference type="PANTHER" id="PTHR13748">
    <property type="entry name" value="COBW-RELATED"/>
    <property type="match status" value="1"/>
</dbReference>
<evidence type="ECO:0000256" key="2">
    <source>
        <dbReference type="ARBA" id="ARBA00022801"/>
    </source>
</evidence>
<keyword evidence="3" id="KW-0143">Chaperone</keyword>
<keyword evidence="10" id="KW-1185">Reference proteome</keyword>
<dbReference type="GO" id="GO:0000166">
    <property type="term" value="F:nucleotide binding"/>
    <property type="evidence" value="ECO:0007669"/>
    <property type="project" value="UniProtKB-KW"/>
</dbReference>
<keyword evidence="7" id="KW-0812">Transmembrane</keyword>
<name>A0A7W6HBL4_9HYPH</name>
<gene>
    <name evidence="9" type="ORF">GGR03_001277</name>
</gene>
<evidence type="ECO:0000256" key="7">
    <source>
        <dbReference type="SAM" id="Phobius"/>
    </source>
</evidence>
<keyword evidence="2" id="KW-0378">Hydrolase</keyword>
<dbReference type="GO" id="GO:0016787">
    <property type="term" value="F:hydrolase activity"/>
    <property type="evidence" value="ECO:0007669"/>
    <property type="project" value="UniProtKB-KW"/>
</dbReference>
<dbReference type="RefSeq" id="WP_183206704.1">
    <property type="nucleotide sequence ID" value="NZ_JAAAMM010000001.1"/>
</dbReference>
<dbReference type="InterPro" id="IPR011629">
    <property type="entry name" value="CobW-like_C"/>
</dbReference>
<comment type="similarity">
    <text evidence="4">Belongs to the SIMIBI class G3E GTPase family. ZNG1 subfamily.</text>
</comment>
<dbReference type="Gene3D" id="3.40.50.300">
    <property type="entry name" value="P-loop containing nucleotide triphosphate hydrolases"/>
    <property type="match status" value="1"/>
</dbReference>
<dbReference type="GO" id="GO:0005737">
    <property type="term" value="C:cytoplasm"/>
    <property type="evidence" value="ECO:0007669"/>
    <property type="project" value="TreeGrafter"/>
</dbReference>
<dbReference type="InterPro" id="IPR051316">
    <property type="entry name" value="Zinc-reg_GTPase_activator"/>
</dbReference>
<feature type="transmembrane region" description="Helical" evidence="7">
    <location>
        <begin position="364"/>
        <end position="385"/>
    </location>
</feature>
<organism evidence="9 10">
    <name type="scientific">Aurantimonas endophytica</name>
    <dbReference type="NCBI Taxonomy" id="1522175"/>
    <lineage>
        <taxon>Bacteria</taxon>
        <taxon>Pseudomonadati</taxon>
        <taxon>Pseudomonadota</taxon>
        <taxon>Alphaproteobacteria</taxon>
        <taxon>Hyphomicrobiales</taxon>
        <taxon>Aurantimonadaceae</taxon>
        <taxon>Aurantimonas</taxon>
    </lineage>
</organism>
<evidence type="ECO:0000256" key="6">
    <source>
        <dbReference type="ARBA" id="ARBA00049117"/>
    </source>
</evidence>
<evidence type="ECO:0000313" key="10">
    <source>
        <dbReference type="Proteomes" id="UP000588647"/>
    </source>
</evidence>
<dbReference type="AlphaFoldDB" id="A0A7W6HBL4"/>
<dbReference type="CDD" id="cd03112">
    <property type="entry name" value="CobW-like"/>
    <property type="match status" value="1"/>
</dbReference>
<dbReference type="PANTHER" id="PTHR13748:SF62">
    <property type="entry name" value="COBW DOMAIN-CONTAINING PROTEIN"/>
    <property type="match status" value="1"/>
</dbReference>
<dbReference type="Pfam" id="PF07683">
    <property type="entry name" value="CobW_C"/>
    <property type="match status" value="1"/>
</dbReference>
<evidence type="ECO:0000256" key="4">
    <source>
        <dbReference type="ARBA" id="ARBA00034320"/>
    </source>
</evidence>
<evidence type="ECO:0000259" key="8">
    <source>
        <dbReference type="SMART" id="SM00833"/>
    </source>
</evidence>
<dbReference type="InterPro" id="IPR003495">
    <property type="entry name" value="CobW/HypB/UreG_nucleotide-bd"/>
</dbReference>
<feature type="domain" description="CobW C-terminal" evidence="8">
    <location>
        <begin position="258"/>
        <end position="353"/>
    </location>
</feature>
<proteinExistence type="inferred from homology"/>